<dbReference type="Proteomes" id="UP000054477">
    <property type="component" value="Unassembled WGS sequence"/>
</dbReference>
<accession>A0A0C9XAC7</accession>
<dbReference type="AlphaFoldDB" id="A0A0C9XAC7"/>
<evidence type="ECO:0000313" key="2">
    <source>
        <dbReference type="Proteomes" id="UP000054477"/>
    </source>
</evidence>
<protein>
    <submittedName>
        <fullName evidence="1">Uncharacterized protein</fullName>
    </submittedName>
</protein>
<organism evidence="1 2">
    <name type="scientific">Laccaria amethystina LaAM-08-1</name>
    <dbReference type="NCBI Taxonomy" id="1095629"/>
    <lineage>
        <taxon>Eukaryota</taxon>
        <taxon>Fungi</taxon>
        <taxon>Dikarya</taxon>
        <taxon>Basidiomycota</taxon>
        <taxon>Agaricomycotina</taxon>
        <taxon>Agaricomycetes</taxon>
        <taxon>Agaricomycetidae</taxon>
        <taxon>Agaricales</taxon>
        <taxon>Agaricineae</taxon>
        <taxon>Hydnangiaceae</taxon>
        <taxon>Laccaria</taxon>
    </lineage>
</organism>
<reference evidence="2" key="2">
    <citation type="submission" date="2015-01" db="EMBL/GenBank/DDBJ databases">
        <title>Evolutionary Origins and Diversification of the Mycorrhizal Mutualists.</title>
        <authorList>
            <consortium name="DOE Joint Genome Institute"/>
            <consortium name="Mycorrhizal Genomics Consortium"/>
            <person name="Kohler A."/>
            <person name="Kuo A."/>
            <person name="Nagy L.G."/>
            <person name="Floudas D."/>
            <person name="Copeland A."/>
            <person name="Barry K.W."/>
            <person name="Cichocki N."/>
            <person name="Veneault-Fourrey C."/>
            <person name="LaButti K."/>
            <person name="Lindquist E.A."/>
            <person name="Lipzen A."/>
            <person name="Lundell T."/>
            <person name="Morin E."/>
            <person name="Murat C."/>
            <person name="Riley R."/>
            <person name="Ohm R."/>
            <person name="Sun H."/>
            <person name="Tunlid A."/>
            <person name="Henrissat B."/>
            <person name="Grigoriev I.V."/>
            <person name="Hibbett D.S."/>
            <person name="Martin F."/>
        </authorList>
    </citation>
    <scope>NUCLEOTIDE SEQUENCE [LARGE SCALE GENOMIC DNA]</scope>
    <source>
        <strain evidence="2">LaAM-08-1</strain>
    </source>
</reference>
<name>A0A0C9XAC7_9AGAR</name>
<sequence length="206" mass="23099">MSATGIKIPATRIVTATSKYRLHSHQLHAVETTRPSTPSTILHWALVMTMNVLVTWMGLKTHSALCADDDVANSDFVRWLTGYMLANLWNSLFSRPLFSVLRSAFDIQLHQSAGLEEHPSWGNAFSMLDCGDPWSISALQAIHVRPTCAYLAARQAIKDLAPTLPQSYSSFSFRYLPLLHHNPQRKYVLARFCLSTKNISGRDIVT</sequence>
<proteinExistence type="predicted"/>
<keyword evidence="2" id="KW-1185">Reference proteome</keyword>
<reference evidence="1 2" key="1">
    <citation type="submission" date="2014-04" db="EMBL/GenBank/DDBJ databases">
        <authorList>
            <consortium name="DOE Joint Genome Institute"/>
            <person name="Kuo A."/>
            <person name="Kohler A."/>
            <person name="Nagy L.G."/>
            <person name="Floudas D."/>
            <person name="Copeland A."/>
            <person name="Barry K.W."/>
            <person name="Cichocki N."/>
            <person name="Veneault-Fourrey C."/>
            <person name="LaButti K."/>
            <person name="Lindquist E.A."/>
            <person name="Lipzen A."/>
            <person name="Lundell T."/>
            <person name="Morin E."/>
            <person name="Murat C."/>
            <person name="Sun H."/>
            <person name="Tunlid A."/>
            <person name="Henrissat B."/>
            <person name="Grigoriev I.V."/>
            <person name="Hibbett D.S."/>
            <person name="Martin F."/>
            <person name="Nordberg H.P."/>
            <person name="Cantor M.N."/>
            <person name="Hua S.X."/>
        </authorList>
    </citation>
    <scope>NUCLEOTIDE SEQUENCE [LARGE SCALE GENOMIC DNA]</scope>
    <source>
        <strain evidence="1 2">LaAM-08-1</strain>
    </source>
</reference>
<evidence type="ECO:0000313" key="1">
    <source>
        <dbReference type="EMBL" id="KIJ94646.1"/>
    </source>
</evidence>
<gene>
    <name evidence="1" type="ORF">K443DRAFT_11939</name>
</gene>
<dbReference type="EMBL" id="KN838784">
    <property type="protein sequence ID" value="KIJ94646.1"/>
    <property type="molecule type" value="Genomic_DNA"/>
</dbReference>
<dbReference type="HOGENOM" id="CLU_1332105_0_0_1"/>